<keyword evidence="1" id="KW-0436">Ligase</keyword>
<evidence type="ECO:0000313" key="1">
    <source>
        <dbReference type="EMBL" id="KHG27566.1"/>
    </source>
</evidence>
<dbReference type="Proteomes" id="UP000032142">
    <property type="component" value="Unassembled WGS sequence"/>
</dbReference>
<organism evidence="1 2">
    <name type="scientific">Gossypium arboreum</name>
    <name type="common">Tree cotton</name>
    <name type="synonym">Gossypium nanking</name>
    <dbReference type="NCBI Taxonomy" id="29729"/>
    <lineage>
        <taxon>Eukaryota</taxon>
        <taxon>Viridiplantae</taxon>
        <taxon>Streptophyta</taxon>
        <taxon>Embryophyta</taxon>
        <taxon>Tracheophyta</taxon>
        <taxon>Spermatophyta</taxon>
        <taxon>Magnoliopsida</taxon>
        <taxon>eudicotyledons</taxon>
        <taxon>Gunneridae</taxon>
        <taxon>Pentapetalae</taxon>
        <taxon>rosids</taxon>
        <taxon>malvids</taxon>
        <taxon>Malvales</taxon>
        <taxon>Malvaceae</taxon>
        <taxon>Malvoideae</taxon>
        <taxon>Gossypium</taxon>
    </lineage>
</organism>
<name>A0A0B0PVX6_GOSAR</name>
<dbReference type="EMBL" id="KN441576">
    <property type="protein sequence ID" value="KHG27566.1"/>
    <property type="molecule type" value="Genomic_DNA"/>
</dbReference>
<protein>
    <submittedName>
        <fullName evidence="1">Cysteine--tRNA ligase</fullName>
    </submittedName>
</protein>
<gene>
    <name evidence="1" type="ORF">F383_33929</name>
</gene>
<dbReference type="GO" id="GO:0016874">
    <property type="term" value="F:ligase activity"/>
    <property type="evidence" value="ECO:0007669"/>
    <property type="project" value="UniProtKB-KW"/>
</dbReference>
<evidence type="ECO:0000313" key="2">
    <source>
        <dbReference type="Proteomes" id="UP000032142"/>
    </source>
</evidence>
<keyword evidence="2" id="KW-1185">Reference proteome</keyword>
<sequence length="120" mass="13748">MSYNANIPDVVLHVIPYRCHYPRQGITHTHILKSHIDVNVLNVVLLAHIYQCHGLTCTSHIRILCHDICILVIPKVHTGLSDVISRSKRICKYSSLAYTLSANHIYISHKSFQHNKLIFI</sequence>
<reference evidence="2" key="1">
    <citation type="submission" date="2014-09" db="EMBL/GenBank/DDBJ databases">
        <authorList>
            <person name="Mudge J."/>
            <person name="Ramaraj T."/>
            <person name="Lindquist I.E."/>
            <person name="Bharti A.K."/>
            <person name="Sundararajan A."/>
            <person name="Cameron C.T."/>
            <person name="Woodward J.E."/>
            <person name="May G.D."/>
            <person name="Brubaker C."/>
            <person name="Broadhvest J."/>
            <person name="Wilkins T.A."/>
        </authorList>
    </citation>
    <scope>NUCLEOTIDE SEQUENCE</scope>
    <source>
        <strain evidence="2">cv. AKA8401</strain>
    </source>
</reference>
<dbReference type="AlphaFoldDB" id="A0A0B0PVX6"/>
<accession>A0A0B0PVX6</accession>
<proteinExistence type="predicted"/>